<reference evidence="4" key="2">
    <citation type="journal article" date="2021" name="Mol. Plant Pathol.">
        <title>A 20-kb lineage-specific genomic region tames virulence in pathogenic amphidiploid Verticillium longisporum.</title>
        <authorList>
            <person name="Harting R."/>
            <person name="Starke J."/>
            <person name="Kusch H."/>
            <person name="Poggeler S."/>
            <person name="Maurus I."/>
            <person name="Schluter R."/>
            <person name="Landesfeind M."/>
            <person name="Bulla I."/>
            <person name="Nowrousian M."/>
            <person name="de Jonge R."/>
            <person name="Stahlhut G."/>
            <person name="Hoff K.J."/>
            <person name="Asshauer K.P."/>
            <person name="Thurmer A."/>
            <person name="Stanke M."/>
            <person name="Daniel R."/>
            <person name="Morgenstern B."/>
            <person name="Thomma B.P.H.J."/>
            <person name="Kronstad J.W."/>
            <person name="Braus-Stromeyer S.A."/>
            <person name="Braus G.H."/>
        </authorList>
    </citation>
    <scope>NUCLEOTIDE SEQUENCE</scope>
    <source>
        <strain evidence="4">Vl32</strain>
    </source>
</reference>
<feature type="region of interest" description="Disordered" evidence="1">
    <location>
        <begin position="1"/>
        <end position="34"/>
    </location>
</feature>
<dbReference type="PROSITE" id="PS51257">
    <property type="entry name" value="PROKAR_LIPOPROTEIN"/>
    <property type="match status" value="1"/>
</dbReference>
<dbReference type="EMBL" id="JAEMWZ010000114">
    <property type="protein sequence ID" value="KAG7135978.1"/>
    <property type="molecule type" value="Genomic_DNA"/>
</dbReference>
<evidence type="ECO:0000313" key="2">
    <source>
        <dbReference type="EMBL" id="CRJ80254.1"/>
    </source>
</evidence>
<evidence type="ECO:0000313" key="4">
    <source>
        <dbReference type="EMBL" id="KAG7135978.1"/>
    </source>
</evidence>
<dbReference type="Proteomes" id="UP000044602">
    <property type="component" value="Unassembled WGS sequence"/>
</dbReference>
<evidence type="ECO:0000313" key="5">
    <source>
        <dbReference type="Proteomes" id="UP000044602"/>
    </source>
</evidence>
<gene>
    <name evidence="2" type="ORF">BN1708_000199</name>
    <name evidence="3" type="ORF">BN1723_010581</name>
    <name evidence="4" type="ORF">HYQ45_006434</name>
</gene>
<protein>
    <submittedName>
        <fullName evidence="2">Uncharacterized protein</fullName>
    </submittedName>
</protein>
<dbReference type="EMBL" id="CVQH01000001">
    <property type="protein sequence ID" value="CRJ80254.1"/>
    <property type="molecule type" value="Genomic_DNA"/>
</dbReference>
<organism evidence="2 5">
    <name type="scientific">Verticillium longisporum</name>
    <name type="common">Verticillium dahliae var. longisporum</name>
    <dbReference type="NCBI Taxonomy" id="100787"/>
    <lineage>
        <taxon>Eukaryota</taxon>
        <taxon>Fungi</taxon>
        <taxon>Dikarya</taxon>
        <taxon>Ascomycota</taxon>
        <taxon>Pezizomycotina</taxon>
        <taxon>Sordariomycetes</taxon>
        <taxon>Hypocreomycetidae</taxon>
        <taxon>Glomerellales</taxon>
        <taxon>Plectosphaerellaceae</taxon>
        <taxon>Verticillium</taxon>
    </lineage>
</organism>
<sequence length="237" mass="26039">MSKRDPDAPPSYSEAIFSSPSSSSSSCSPSPATVSAHLATLPARLRSCRPAIDTHELDLITLLIPDVEAHLAALHAAPRRGAPPHRAGQLTLVPAAAVPTSWHPSEKADRPDELWQTVRVRDVKGLVGDSSSDDGDAPAAASASAREFDEWGRWEDDGGDGRAVAKKGWWWWREEELAMRLAERLRPDVRRGSTLGGRMGDEMKVTAEEVSFRRENEMGIWESMNGWAVVVRITIRR</sequence>
<feature type="compositionally biased region" description="Low complexity" evidence="1">
    <location>
        <begin position="10"/>
        <end position="34"/>
    </location>
</feature>
<evidence type="ECO:0000256" key="1">
    <source>
        <dbReference type="SAM" id="MobiDB-lite"/>
    </source>
</evidence>
<feature type="region of interest" description="Disordered" evidence="1">
    <location>
        <begin position="126"/>
        <end position="146"/>
    </location>
</feature>
<dbReference type="Proteomes" id="UP000045706">
    <property type="component" value="Unassembled WGS sequence"/>
</dbReference>
<dbReference type="AlphaFoldDB" id="A0A0G4KDQ0"/>
<evidence type="ECO:0000313" key="6">
    <source>
        <dbReference type="Proteomes" id="UP000045706"/>
    </source>
</evidence>
<name>A0A0G4KDQ0_VERLO</name>
<dbReference type="OrthoDB" id="3526284at2759"/>
<accession>A0A0G4KDQ0</accession>
<evidence type="ECO:0000313" key="3">
    <source>
        <dbReference type="EMBL" id="CRK15206.1"/>
    </source>
</evidence>
<dbReference type="EMBL" id="CVQI01005669">
    <property type="protein sequence ID" value="CRK15206.1"/>
    <property type="molecule type" value="Genomic_DNA"/>
</dbReference>
<dbReference type="Proteomes" id="UP000689129">
    <property type="component" value="Unassembled WGS sequence"/>
</dbReference>
<proteinExistence type="predicted"/>
<keyword evidence="5" id="KW-1185">Reference proteome</keyword>
<reference evidence="5 6" key="1">
    <citation type="submission" date="2015-05" db="EMBL/GenBank/DDBJ databases">
        <authorList>
            <person name="Fogelqvist Johan"/>
        </authorList>
    </citation>
    <scope>NUCLEOTIDE SEQUENCE [LARGE SCALE GENOMIC DNA]</scope>
    <source>
        <strain evidence="2">VL1</strain>
        <strain evidence="3">VL2</strain>
    </source>
</reference>
<feature type="non-terminal residue" evidence="2">
    <location>
        <position position="237"/>
    </location>
</feature>